<feature type="compositionally biased region" description="Basic residues" evidence="14">
    <location>
        <begin position="311"/>
        <end position="320"/>
    </location>
</feature>
<comment type="caution">
    <text evidence="13">Was originally thought to be a dihydrodipicolinate reductase (DHDPR), catalyzing the conversion of dihydrodipicolinate to tetrahydrodipicolinate. However, it was shown in E.coli that the substrate of the enzymatic reaction is not dihydrodipicolinate (DHDP) but in fact (2S,4S)-4-hydroxy-2,3,4,5-tetrahydrodipicolinic acid (HTPA), the product released by the DapA-catalyzed reaction.</text>
</comment>
<proteinExistence type="inferred from homology"/>
<evidence type="ECO:0000256" key="9">
    <source>
        <dbReference type="ARBA" id="ARBA00037922"/>
    </source>
</evidence>
<evidence type="ECO:0000256" key="11">
    <source>
        <dbReference type="ARBA" id="ARBA00049080"/>
    </source>
</evidence>
<comment type="pathway">
    <text evidence="9 13">Amino-acid biosynthesis; L-lysine biosynthesis via DAP pathway; (S)-tetrahydrodipicolinate from L-aspartate: step 4/4.</text>
</comment>
<sequence length="335" mass="36196">MMKVCISGLGRAGSQIAKYLLACDRVDLVSGICSPTSTKAGRDLGEIIGCRAAGVPVYPSDRIESCIFNTRPDLILDFSNAAAALKNAETFFSLNVRVVMGTTGFSKAEEAELYALADRFGAGLIYAPNITRGVSTMMLLTELASRILTGYDVEIIEMHHKRKVDIPSGTASKLADRLRESLPVGERHDVPVSSVRAGGIVGCHKVMLVGENDMIEISHQSFSRNAFAEGALFAAEFIQDKTGIFEMKDAMNLDGILMDYLNQSSDNPAAPLRLGVNAPGKGSFRHEPRRAAPQDRLRHPADRAVPERDGHGKHRGRAKAFKVAAGRKAAAARWS</sequence>
<comment type="caution">
    <text evidence="13">Lacks conserved residue(s) required for the propagation of feature annotation.</text>
</comment>
<evidence type="ECO:0000256" key="14">
    <source>
        <dbReference type="SAM" id="MobiDB-lite"/>
    </source>
</evidence>
<evidence type="ECO:0000256" key="3">
    <source>
        <dbReference type="ARBA" id="ARBA00022605"/>
    </source>
</evidence>
<dbReference type="InterPro" id="IPR036291">
    <property type="entry name" value="NAD(P)-bd_dom_sf"/>
</dbReference>
<dbReference type="PANTHER" id="PTHR20836">
    <property type="entry name" value="DIHYDRODIPICOLINATE REDUCTASE"/>
    <property type="match status" value="1"/>
</dbReference>
<dbReference type="PANTHER" id="PTHR20836:SF0">
    <property type="entry name" value="4-HYDROXY-TETRAHYDRODIPICOLINATE REDUCTASE 1, CHLOROPLASTIC-RELATED"/>
    <property type="match status" value="1"/>
</dbReference>
<dbReference type="Gene3D" id="3.30.360.10">
    <property type="entry name" value="Dihydrodipicolinate Reductase, domain 2"/>
    <property type="match status" value="1"/>
</dbReference>
<dbReference type="InterPro" id="IPR000846">
    <property type="entry name" value="DapB_N"/>
</dbReference>
<feature type="compositionally biased region" description="Low complexity" evidence="14">
    <location>
        <begin position="321"/>
        <end position="335"/>
    </location>
</feature>
<evidence type="ECO:0000259" key="15">
    <source>
        <dbReference type="Pfam" id="PF01113"/>
    </source>
</evidence>
<dbReference type="Pfam" id="PF01113">
    <property type="entry name" value="DapB_N"/>
    <property type="match status" value="1"/>
</dbReference>
<evidence type="ECO:0000256" key="12">
    <source>
        <dbReference type="ARBA" id="ARBA00049396"/>
    </source>
</evidence>
<dbReference type="Pfam" id="PF05173">
    <property type="entry name" value="DapB_C"/>
    <property type="match status" value="1"/>
</dbReference>
<comment type="subunit">
    <text evidence="13">Homotetramer.</text>
</comment>
<comment type="subcellular location">
    <subcellularLocation>
        <location evidence="13">Cytoplasm</location>
    </subcellularLocation>
</comment>
<dbReference type="UniPathway" id="UPA00034">
    <property type="reaction ID" value="UER00018"/>
</dbReference>
<evidence type="ECO:0000256" key="8">
    <source>
        <dbReference type="ARBA" id="ARBA00023154"/>
    </source>
</evidence>
<evidence type="ECO:0000256" key="10">
    <source>
        <dbReference type="ARBA" id="ARBA00038983"/>
    </source>
</evidence>
<dbReference type="NCBIfam" id="TIGR00036">
    <property type="entry name" value="dapB"/>
    <property type="match status" value="1"/>
</dbReference>
<evidence type="ECO:0000256" key="1">
    <source>
        <dbReference type="ARBA" id="ARBA00006642"/>
    </source>
</evidence>
<evidence type="ECO:0000256" key="5">
    <source>
        <dbReference type="ARBA" id="ARBA00022915"/>
    </source>
</evidence>
<evidence type="ECO:0000313" key="18">
    <source>
        <dbReference type="Proteomes" id="UP000515909"/>
    </source>
</evidence>
<protein>
    <recommendedName>
        <fullName evidence="10 13">4-hydroxy-tetrahydrodipicolinate reductase</fullName>
        <shortName evidence="13">HTPA reductase</shortName>
        <ecNumber evidence="10 13">1.17.1.8</ecNumber>
    </recommendedName>
</protein>
<dbReference type="EMBL" id="CP060286">
    <property type="protein sequence ID" value="QNK39355.1"/>
    <property type="molecule type" value="Genomic_DNA"/>
</dbReference>
<feature type="compositionally biased region" description="Basic and acidic residues" evidence="14">
    <location>
        <begin position="284"/>
        <end position="310"/>
    </location>
</feature>
<dbReference type="GO" id="GO:0008839">
    <property type="term" value="F:4-hydroxy-tetrahydrodipicolinate reductase"/>
    <property type="evidence" value="ECO:0007669"/>
    <property type="project" value="UniProtKB-UniRule"/>
</dbReference>
<dbReference type="EC" id="1.17.1.8" evidence="10 13"/>
<comment type="function">
    <text evidence="13">Catalyzes the conversion of 4-hydroxy-tetrahydrodipicolinate (HTPA) to tetrahydrodipicolinate.</text>
</comment>
<feature type="region of interest" description="Disordered" evidence="14">
    <location>
        <begin position="271"/>
        <end position="335"/>
    </location>
</feature>
<dbReference type="GO" id="GO:0051287">
    <property type="term" value="F:NAD binding"/>
    <property type="evidence" value="ECO:0007669"/>
    <property type="project" value="UniProtKB-UniRule"/>
</dbReference>
<feature type="domain" description="Dihydrodipicolinate reductase C-terminal" evidence="16">
    <location>
        <begin position="133"/>
        <end position="250"/>
    </location>
</feature>
<keyword evidence="7 13" id="KW-0520">NAD</keyword>
<dbReference type="SUPFAM" id="SSF51735">
    <property type="entry name" value="NAD(P)-binding Rossmann-fold domains"/>
    <property type="match status" value="1"/>
</dbReference>
<evidence type="ECO:0000256" key="6">
    <source>
        <dbReference type="ARBA" id="ARBA00023002"/>
    </source>
</evidence>
<dbReference type="Gene3D" id="3.40.50.720">
    <property type="entry name" value="NAD(P)-binding Rossmann-like Domain"/>
    <property type="match status" value="1"/>
</dbReference>
<dbReference type="PROSITE" id="PS01298">
    <property type="entry name" value="DAPB"/>
    <property type="match status" value="1"/>
</dbReference>
<dbReference type="Proteomes" id="UP000515909">
    <property type="component" value="Chromosome"/>
</dbReference>
<dbReference type="KEGG" id="cfem:HCR03_11370"/>
<feature type="active site" description="Proton donor/acceptor" evidence="13">
    <location>
        <position position="159"/>
    </location>
</feature>
<dbReference type="InterPro" id="IPR023940">
    <property type="entry name" value="DHDPR_bac"/>
</dbReference>
<comment type="catalytic activity">
    <reaction evidence="11 13">
        <text>(S)-2,3,4,5-tetrahydrodipicolinate + NADP(+) + H2O = (2S,4S)-4-hydroxy-2,3,4,5-tetrahydrodipicolinate + NADPH + H(+)</text>
        <dbReference type="Rhea" id="RHEA:35331"/>
        <dbReference type="ChEBI" id="CHEBI:15377"/>
        <dbReference type="ChEBI" id="CHEBI:15378"/>
        <dbReference type="ChEBI" id="CHEBI:16845"/>
        <dbReference type="ChEBI" id="CHEBI:57783"/>
        <dbReference type="ChEBI" id="CHEBI:58349"/>
        <dbReference type="ChEBI" id="CHEBI:67139"/>
        <dbReference type="EC" id="1.17.1.8"/>
    </reaction>
</comment>
<dbReference type="SUPFAM" id="SSF55347">
    <property type="entry name" value="Glyceraldehyde-3-phosphate dehydrogenase-like, C-terminal domain"/>
    <property type="match status" value="1"/>
</dbReference>
<dbReference type="HAMAP" id="MF_00102">
    <property type="entry name" value="DapB"/>
    <property type="match status" value="1"/>
</dbReference>
<keyword evidence="3 13" id="KW-0028">Amino-acid biosynthesis</keyword>
<keyword evidence="4 13" id="KW-0521">NADP</keyword>
<keyword evidence="6 13" id="KW-0560">Oxidoreductase</keyword>
<dbReference type="AlphaFoldDB" id="A0A7G8T6W4"/>
<accession>A0A7G8T6W4</accession>
<feature type="domain" description="Dihydrodipicolinate reductase N-terminal" evidence="15">
    <location>
        <begin position="2"/>
        <end position="129"/>
    </location>
</feature>
<dbReference type="CDD" id="cd02274">
    <property type="entry name" value="DHDPR_N"/>
    <property type="match status" value="1"/>
</dbReference>
<gene>
    <name evidence="13 17" type="primary">dapB</name>
    <name evidence="17" type="ORF">HCR03_11370</name>
</gene>
<evidence type="ECO:0000259" key="16">
    <source>
        <dbReference type="Pfam" id="PF05173"/>
    </source>
</evidence>
<evidence type="ECO:0000256" key="7">
    <source>
        <dbReference type="ARBA" id="ARBA00023027"/>
    </source>
</evidence>
<feature type="binding site" evidence="13">
    <location>
        <begin position="101"/>
        <end position="103"/>
    </location>
    <ligand>
        <name>NAD(+)</name>
        <dbReference type="ChEBI" id="CHEBI:57540"/>
    </ligand>
</feature>
<evidence type="ECO:0000256" key="2">
    <source>
        <dbReference type="ARBA" id="ARBA00022490"/>
    </source>
</evidence>
<dbReference type="GO" id="GO:0050661">
    <property type="term" value="F:NADP binding"/>
    <property type="evidence" value="ECO:0007669"/>
    <property type="project" value="UniProtKB-UniRule"/>
</dbReference>
<feature type="binding site" evidence="13">
    <location>
        <position position="160"/>
    </location>
    <ligand>
        <name>(S)-2,3,4,5-tetrahydrodipicolinate</name>
        <dbReference type="ChEBI" id="CHEBI:16845"/>
    </ligand>
</feature>
<dbReference type="RefSeq" id="WP_187034284.1">
    <property type="nucleotide sequence ID" value="NZ_CP060286.1"/>
</dbReference>
<evidence type="ECO:0000313" key="17">
    <source>
        <dbReference type="EMBL" id="QNK39355.1"/>
    </source>
</evidence>
<keyword evidence="8 13" id="KW-0457">Lysine biosynthesis</keyword>
<dbReference type="InterPro" id="IPR022663">
    <property type="entry name" value="DapB_C"/>
</dbReference>
<reference evidence="17 18" key="1">
    <citation type="submission" date="2020-08" db="EMBL/GenBank/DDBJ databases">
        <title>The isolate Caproiciproducens sp. 7D4C2 produces n-caproate at mildly acidic conditions from hexoses: genome and rBOX comparison with related strains and chain-elongating bacteria.</title>
        <authorList>
            <person name="Esquivel-Elizondo S."/>
            <person name="Bagci C."/>
            <person name="Temovska M."/>
            <person name="Jeon B.S."/>
            <person name="Bessarab I."/>
            <person name="Williams R.B.H."/>
            <person name="Huson D.H."/>
            <person name="Angenent L.T."/>
        </authorList>
    </citation>
    <scope>NUCLEOTIDE SEQUENCE [LARGE SCALE GENOMIC DNA]</scope>
    <source>
        <strain evidence="17 18">7D4C2</strain>
    </source>
</reference>
<feature type="binding site" evidence="13">
    <location>
        <begin position="169"/>
        <end position="170"/>
    </location>
    <ligand>
        <name>(S)-2,3,4,5-tetrahydrodipicolinate</name>
        <dbReference type="ChEBI" id="CHEBI:16845"/>
    </ligand>
</feature>
<keyword evidence="2 13" id="KW-0963">Cytoplasm</keyword>
<evidence type="ECO:0000256" key="13">
    <source>
        <dbReference type="HAMAP-Rule" id="MF_00102"/>
    </source>
</evidence>
<dbReference type="GO" id="GO:0009089">
    <property type="term" value="P:lysine biosynthetic process via diaminopimelate"/>
    <property type="evidence" value="ECO:0007669"/>
    <property type="project" value="UniProtKB-UniRule"/>
</dbReference>
<keyword evidence="5 13" id="KW-0220">Diaminopimelate biosynthesis</keyword>
<feature type="active site" description="Proton donor" evidence="13">
    <location>
        <position position="163"/>
    </location>
</feature>
<comment type="catalytic activity">
    <reaction evidence="12 13">
        <text>(S)-2,3,4,5-tetrahydrodipicolinate + NAD(+) + H2O = (2S,4S)-4-hydroxy-2,3,4,5-tetrahydrodipicolinate + NADH + H(+)</text>
        <dbReference type="Rhea" id="RHEA:35323"/>
        <dbReference type="ChEBI" id="CHEBI:15377"/>
        <dbReference type="ChEBI" id="CHEBI:15378"/>
        <dbReference type="ChEBI" id="CHEBI:16845"/>
        <dbReference type="ChEBI" id="CHEBI:57540"/>
        <dbReference type="ChEBI" id="CHEBI:57945"/>
        <dbReference type="ChEBI" id="CHEBI:67139"/>
        <dbReference type="EC" id="1.17.1.8"/>
    </reaction>
</comment>
<dbReference type="GO" id="GO:0005829">
    <property type="term" value="C:cytosol"/>
    <property type="evidence" value="ECO:0007669"/>
    <property type="project" value="TreeGrafter"/>
</dbReference>
<organism evidence="17 18">
    <name type="scientific">Caproicibacter fermentans</name>
    <dbReference type="NCBI Taxonomy" id="2576756"/>
    <lineage>
        <taxon>Bacteria</taxon>
        <taxon>Bacillati</taxon>
        <taxon>Bacillota</taxon>
        <taxon>Clostridia</taxon>
        <taxon>Eubacteriales</taxon>
        <taxon>Acutalibacteraceae</taxon>
        <taxon>Caproicibacter</taxon>
    </lineage>
</organism>
<dbReference type="GO" id="GO:0019877">
    <property type="term" value="P:diaminopimelate biosynthetic process"/>
    <property type="evidence" value="ECO:0007669"/>
    <property type="project" value="UniProtKB-UniRule"/>
</dbReference>
<dbReference type="InterPro" id="IPR022664">
    <property type="entry name" value="DapB_N_CS"/>
</dbReference>
<name>A0A7G8T6W4_9FIRM</name>
<comment type="similarity">
    <text evidence="1 13">Belongs to the DapB family.</text>
</comment>
<evidence type="ECO:0000256" key="4">
    <source>
        <dbReference type="ARBA" id="ARBA00022857"/>
    </source>
</evidence>
<dbReference type="GO" id="GO:0016726">
    <property type="term" value="F:oxidoreductase activity, acting on CH or CH2 groups, NAD or NADP as acceptor"/>
    <property type="evidence" value="ECO:0007669"/>
    <property type="project" value="UniProtKB-UniRule"/>
</dbReference>